<name>A0A6C0EBS3_9ZZZZ</name>
<sequence length="131" mass="15831">MSHLSYMNINSDQYQTAYSIFNYNNINKSFAFVRVFNGITPIKYKVDATFIIPKNNLVFCCELDNDKEINPISTTKYILLEDFLIPKRFNERLKFLKNNSNRHRCYRDYGFLLEKYNDDWYVNLVVYYIKN</sequence>
<protein>
    <submittedName>
        <fullName evidence="1">Uncharacterized protein</fullName>
    </submittedName>
</protein>
<proteinExistence type="predicted"/>
<accession>A0A6C0EBS3</accession>
<organism evidence="1">
    <name type="scientific">viral metagenome</name>
    <dbReference type="NCBI Taxonomy" id="1070528"/>
    <lineage>
        <taxon>unclassified sequences</taxon>
        <taxon>metagenomes</taxon>
        <taxon>organismal metagenomes</taxon>
    </lineage>
</organism>
<evidence type="ECO:0000313" key="1">
    <source>
        <dbReference type="EMBL" id="QHT26627.1"/>
    </source>
</evidence>
<dbReference type="EMBL" id="MN739799">
    <property type="protein sequence ID" value="QHT26627.1"/>
    <property type="molecule type" value="Genomic_DNA"/>
</dbReference>
<reference evidence="1" key="1">
    <citation type="journal article" date="2020" name="Nature">
        <title>Giant virus diversity and host interactions through global metagenomics.</title>
        <authorList>
            <person name="Schulz F."/>
            <person name="Roux S."/>
            <person name="Paez-Espino D."/>
            <person name="Jungbluth S."/>
            <person name="Walsh D.A."/>
            <person name="Denef V.J."/>
            <person name="McMahon K.D."/>
            <person name="Konstantinidis K.T."/>
            <person name="Eloe-Fadrosh E.A."/>
            <person name="Kyrpides N.C."/>
            <person name="Woyke T."/>
        </authorList>
    </citation>
    <scope>NUCLEOTIDE SEQUENCE</scope>
    <source>
        <strain evidence="1">GVMAG-M-3300023179-2</strain>
    </source>
</reference>
<dbReference type="AlphaFoldDB" id="A0A6C0EBS3"/>